<evidence type="ECO:0008006" key="4">
    <source>
        <dbReference type="Google" id="ProtNLM"/>
    </source>
</evidence>
<organism evidence="2 3">
    <name type="scientific">Candidatus Uhrbacteria bacterium CG10_big_fil_rev_8_21_14_0_10_48_16</name>
    <dbReference type="NCBI Taxonomy" id="1975038"/>
    <lineage>
        <taxon>Bacteria</taxon>
        <taxon>Candidatus Uhriibacteriota</taxon>
    </lineage>
</organism>
<dbReference type="Pfam" id="PF07963">
    <property type="entry name" value="N_methyl"/>
    <property type="match status" value="1"/>
</dbReference>
<dbReference type="PROSITE" id="PS00409">
    <property type="entry name" value="PROKAR_NTER_METHYL"/>
    <property type="match status" value="1"/>
</dbReference>
<evidence type="ECO:0000313" key="3">
    <source>
        <dbReference type="Proteomes" id="UP000231436"/>
    </source>
</evidence>
<evidence type="ECO:0000256" key="1">
    <source>
        <dbReference type="SAM" id="Phobius"/>
    </source>
</evidence>
<dbReference type="SUPFAM" id="SSF54523">
    <property type="entry name" value="Pili subunits"/>
    <property type="match status" value="1"/>
</dbReference>
<accession>A0A2M8LI26</accession>
<dbReference type="AlphaFoldDB" id="A0A2M8LI26"/>
<protein>
    <recommendedName>
        <fullName evidence="4">General secretion pathway GspH domain-containing protein</fullName>
    </recommendedName>
</protein>
<evidence type="ECO:0000313" key="2">
    <source>
        <dbReference type="EMBL" id="PJE77098.1"/>
    </source>
</evidence>
<sequence>MSTLLKLRRKQGFTLLEVLLSVAVIALIAGLGTPIYQSFQVRNDLDIVAHSLVGSLRRAQVLSQAVDGDTVWGISVQSGAVTLFQGSSYVLRDVRFDEVFDVPRSITPSGVSEIVYEKFTGEPQTSGTVTLTSTTNETRTITINEKGTITF</sequence>
<comment type="caution">
    <text evidence="2">The sequence shown here is derived from an EMBL/GenBank/DDBJ whole genome shotgun (WGS) entry which is preliminary data.</text>
</comment>
<name>A0A2M8LI26_9BACT</name>
<dbReference type="EMBL" id="PFEU01000006">
    <property type="protein sequence ID" value="PJE77098.1"/>
    <property type="molecule type" value="Genomic_DNA"/>
</dbReference>
<keyword evidence="1" id="KW-0472">Membrane</keyword>
<proteinExistence type="predicted"/>
<dbReference type="InterPro" id="IPR045584">
    <property type="entry name" value="Pilin-like"/>
</dbReference>
<dbReference type="InterPro" id="IPR012902">
    <property type="entry name" value="N_methyl_site"/>
</dbReference>
<keyword evidence="1" id="KW-1133">Transmembrane helix</keyword>
<dbReference type="NCBIfam" id="TIGR02532">
    <property type="entry name" value="IV_pilin_GFxxxE"/>
    <property type="match status" value="1"/>
</dbReference>
<dbReference type="Gene3D" id="3.30.700.10">
    <property type="entry name" value="Glycoprotein, Type 4 Pilin"/>
    <property type="match status" value="1"/>
</dbReference>
<reference evidence="3" key="1">
    <citation type="submission" date="2017-09" db="EMBL/GenBank/DDBJ databases">
        <title>Depth-based differentiation of microbial function through sediment-hosted aquifers and enrichment of novel symbionts in the deep terrestrial subsurface.</title>
        <authorList>
            <person name="Probst A.J."/>
            <person name="Ladd B."/>
            <person name="Jarett J.K."/>
            <person name="Geller-Mcgrath D.E."/>
            <person name="Sieber C.M.K."/>
            <person name="Emerson J.B."/>
            <person name="Anantharaman K."/>
            <person name="Thomas B.C."/>
            <person name="Malmstrom R."/>
            <person name="Stieglmeier M."/>
            <person name="Klingl A."/>
            <person name="Woyke T."/>
            <person name="Ryan C.M."/>
            <person name="Banfield J.F."/>
        </authorList>
    </citation>
    <scope>NUCLEOTIDE SEQUENCE [LARGE SCALE GENOMIC DNA]</scope>
</reference>
<gene>
    <name evidence="2" type="ORF">COV05_00615</name>
</gene>
<keyword evidence="1" id="KW-0812">Transmembrane</keyword>
<feature type="transmembrane region" description="Helical" evidence="1">
    <location>
        <begin position="12"/>
        <end position="36"/>
    </location>
</feature>
<dbReference type="Proteomes" id="UP000231436">
    <property type="component" value="Unassembled WGS sequence"/>
</dbReference>